<comment type="similarity">
    <text evidence="1 9">Belongs to the endoribonuclease YbeY family.</text>
</comment>
<keyword evidence="9" id="KW-0963">Cytoplasm</keyword>
<dbReference type="InterPro" id="IPR020549">
    <property type="entry name" value="YbeY_CS"/>
</dbReference>
<evidence type="ECO:0000256" key="8">
    <source>
        <dbReference type="ARBA" id="ARBA00022833"/>
    </source>
</evidence>
<dbReference type="GO" id="GO:0008270">
    <property type="term" value="F:zinc ion binding"/>
    <property type="evidence" value="ECO:0007669"/>
    <property type="project" value="UniProtKB-UniRule"/>
</dbReference>
<feature type="binding site" evidence="9">
    <location>
        <position position="127"/>
    </location>
    <ligand>
        <name>Zn(2+)</name>
        <dbReference type="ChEBI" id="CHEBI:29105"/>
        <note>catalytic</note>
    </ligand>
</feature>
<keyword evidence="4 9" id="KW-0540">Nuclease</keyword>
<evidence type="ECO:0000256" key="3">
    <source>
        <dbReference type="ARBA" id="ARBA00022552"/>
    </source>
</evidence>
<reference evidence="11" key="1">
    <citation type="submission" date="2014-07" db="EMBL/GenBank/DDBJ databases">
        <authorList>
            <person name="Wibberg D."/>
        </authorList>
    </citation>
    <scope>NUCLEOTIDE SEQUENCE [LARGE SCALE GENOMIC DNA]</scope>
    <source>
        <strain evidence="11">DG5</strain>
    </source>
</reference>
<keyword evidence="8 9" id="KW-0862">Zinc</keyword>
<accession>A0A078KUL8</accession>
<name>A0A078KUL8_9FIRM</name>
<keyword evidence="2 9" id="KW-0690">Ribosome biogenesis</keyword>
<dbReference type="InterPro" id="IPR002036">
    <property type="entry name" value="YbeY"/>
</dbReference>
<dbReference type="Pfam" id="PF02130">
    <property type="entry name" value="YbeY"/>
    <property type="match status" value="1"/>
</dbReference>
<evidence type="ECO:0000256" key="5">
    <source>
        <dbReference type="ARBA" id="ARBA00022723"/>
    </source>
</evidence>
<evidence type="ECO:0000256" key="2">
    <source>
        <dbReference type="ARBA" id="ARBA00022517"/>
    </source>
</evidence>
<dbReference type="Proteomes" id="UP000032431">
    <property type="component" value="Chromosome I"/>
</dbReference>
<comment type="cofactor">
    <cofactor evidence="9">
        <name>Zn(2+)</name>
        <dbReference type="ChEBI" id="CHEBI:29105"/>
    </cofactor>
    <text evidence="9">Binds 1 zinc ion.</text>
</comment>
<comment type="subcellular location">
    <subcellularLocation>
        <location evidence="9">Cytoplasm</location>
    </subcellularLocation>
</comment>
<feature type="binding site" evidence="9">
    <location>
        <position position="123"/>
    </location>
    <ligand>
        <name>Zn(2+)</name>
        <dbReference type="ChEBI" id="CHEBI:29105"/>
        <note>catalytic</note>
    </ligand>
</feature>
<keyword evidence="5 9" id="KW-0479">Metal-binding</keyword>
<feature type="binding site" evidence="9">
    <location>
        <position position="133"/>
    </location>
    <ligand>
        <name>Zn(2+)</name>
        <dbReference type="ChEBI" id="CHEBI:29105"/>
        <note>catalytic</note>
    </ligand>
</feature>
<dbReference type="GO" id="GO:0004222">
    <property type="term" value="F:metalloendopeptidase activity"/>
    <property type="evidence" value="ECO:0007669"/>
    <property type="project" value="InterPro"/>
</dbReference>
<proteinExistence type="inferred from homology"/>
<evidence type="ECO:0000256" key="9">
    <source>
        <dbReference type="HAMAP-Rule" id="MF_00009"/>
    </source>
</evidence>
<evidence type="ECO:0000256" key="1">
    <source>
        <dbReference type="ARBA" id="ARBA00010875"/>
    </source>
</evidence>
<evidence type="ECO:0000256" key="7">
    <source>
        <dbReference type="ARBA" id="ARBA00022801"/>
    </source>
</evidence>
<dbReference type="KEGG" id="ccel:CCDG5_1691"/>
<dbReference type="PATRIC" id="fig|29343.3.peg.1783"/>
<evidence type="ECO:0000313" key="11">
    <source>
        <dbReference type="Proteomes" id="UP000032431"/>
    </source>
</evidence>
<dbReference type="EMBL" id="LM995447">
    <property type="protein sequence ID" value="CDZ24799.1"/>
    <property type="molecule type" value="Genomic_DNA"/>
</dbReference>
<dbReference type="GO" id="GO:0004521">
    <property type="term" value="F:RNA endonuclease activity"/>
    <property type="evidence" value="ECO:0007669"/>
    <property type="project" value="UniProtKB-UniRule"/>
</dbReference>
<dbReference type="STRING" id="29343.CCDG5_1691"/>
<dbReference type="PANTHER" id="PTHR46986:SF1">
    <property type="entry name" value="ENDORIBONUCLEASE YBEY, CHLOROPLASTIC"/>
    <property type="match status" value="1"/>
</dbReference>
<dbReference type="HOGENOM" id="CLU_106710_3_0_9"/>
<dbReference type="Gene3D" id="3.40.390.30">
    <property type="entry name" value="Metalloproteases ('zincins'), catalytic domain"/>
    <property type="match status" value="1"/>
</dbReference>
<dbReference type="OrthoDB" id="9807740at2"/>
<dbReference type="HAMAP" id="MF_00009">
    <property type="entry name" value="Endoribonucl_YbeY"/>
    <property type="match status" value="1"/>
</dbReference>
<keyword evidence="6 9" id="KW-0255">Endonuclease</keyword>
<dbReference type="PROSITE" id="PS01306">
    <property type="entry name" value="UPF0054"/>
    <property type="match status" value="1"/>
</dbReference>
<protein>
    <recommendedName>
        <fullName evidence="9">Endoribonuclease YbeY</fullName>
        <ecNumber evidence="9">3.1.-.-</ecNumber>
    </recommendedName>
</protein>
<dbReference type="GO" id="GO:0005737">
    <property type="term" value="C:cytoplasm"/>
    <property type="evidence" value="ECO:0007669"/>
    <property type="project" value="UniProtKB-SubCell"/>
</dbReference>
<evidence type="ECO:0000313" key="10">
    <source>
        <dbReference type="EMBL" id="CDZ24799.1"/>
    </source>
</evidence>
<keyword evidence="7 9" id="KW-0378">Hydrolase</keyword>
<dbReference type="InterPro" id="IPR023091">
    <property type="entry name" value="MetalPrtase_cat_dom_sf_prd"/>
</dbReference>
<dbReference type="PANTHER" id="PTHR46986">
    <property type="entry name" value="ENDORIBONUCLEASE YBEY, CHLOROPLASTIC"/>
    <property type="match status" value="1"/>
</dbReference>
<keyword evidence="11" id="KW-1185">Reference proteome</keyword>
<dbReference type="AlphaFoldDB" id="A0A078KUL8"/>
<dbReference type="SUPFAM" id="SSF55486">
    <property type="entry name" value="Metalloproteases ('zincins'), catalytic domain"/>
    <property type="match status" value="1"/>
</dbReference>
<sequence>MDKLKVYIENRQKKVKIPSGLRLLVRRCCNATLVAENFEGSAEVNVTFVDDEQIKELNQQYRGKNTSTDVLSFPMGENGKFDINPDTGAYVLGDIVISLEHAAAQAEKYGHSLQREVGFLTIHSMLHILGYDHVNGGIQAMRMHEREDEVMAALGLDHDVYEDNLNNG</sequence>
<gene>
    <name evidence="9" type="primary">ybeY</name>
    <name evidence="10" type="ORF">CCDG5_1691</name>
</gene>
<evidence type="ECO:0000256" key="6">
    <source>
        <dbReference type="ARBA" id="ARBA00022759"/>
    </source>
</evidence>
<dbReference type="EC" id="3.1.-.-" evidence="9"/>
<evidence type="ECO:0000256" key="4">
    <source>
        <dbReference type="ARBA" id="ARBA00022722"/>
    </source>
</evidence>
<organism evidence="10 11">
    <name type="scientific">[Clostridium] cellulosi</name>
    <dbReference type="NCBI Taxonomy" id="29343"/>
    <lineage>
        <taxon>Bacteria</taxon>
        <taxon>Bacillati</taxon>
        <taxon>Bacillota</taxon>
        <taxon>Clostridia</taxon>
        <taxon>Eubacteriales</taxon>
        <taxon>Oscillospiraceae</taxon>
        <taxon>Oscillospiraceae incertae sedis</taxon>
    </lineage>
</organism>
<dbReference type="NCBIfam" id="TIGR00043">
    <property type="entry name" value="rRNA maturation RNase YbeY"/>
    <property type="match status" value="1"/>
</dbReference>
<comment type="function">
    <text evidence="9">Single strand-specific metallo-endoribonuclease involved in late-stage 70S ribosome quality control and in maturation of the 3' terminus of the 16S rRNA.</text>
</comment>
<dbReference type="GO" id="GO:0006364">
    <property type="term" value="P:rRNA processing"/>
    <property type="evidence" value="ECO:0007669"/>
    <property type="project" value="UniProtKB-UniRule"/>
</dbReference>
<keyword evidence="3 9" id="KW-0698">rRNA processing</keyword>